<reference evidence="2" key="1">
    <citation type="submission" date="2021-01" db="UniProtKB">
        <authorList>
            <consortium name="EnsemblMetazoa"/>
        </authorList>
    </citation>
    <scope>IDENTIFICATION</scope>
</reference>
<evidence type="ECO:0000256" key="1">
    <source>
        <dbReference type="SAM" id="MobiDB-lite"/>
    </source>
</evidence>
<accession>A0A7M5X5P1</accession>
<dbReference type="EnsemblMetazoa" id="CLYHEMT017608.1">
    <property type="protein sequence ID" value="CLYHEMP017608.1"/>
    <property type="gene ID" value="CLYHEMG017608"/>
</dbReference>
<evidence type="ECO:0000313" key="2">
    <source>
        <dbReference type="EnsemblMetazoa" id="CLYHEMP017608.1"/>
    </source>
</evidence>
<keyword evidence="3" id="KW-1185">Reference proteome</keyword>
<organism evidence="2 3">
    <name type="scientific">Clytia hemisphaerica</name>
    <dbReference type="NCBI Taxonomy" id="252671"/>
    <lineage>
        <taxon>Eukaryota</taxon>
        <taxon>Metazoa</taxon>
        <taxon>Cnidaria</taxon>
        <taxon>Hydrozoa</taxon>
        <taxon>Hydroidolina</taxon>
        <taxon>Leptothecata</taxon>
        <taxon>Obeliida</taxon>
        <taxon>Clytiidae</taxon>
        <taxon>Clytia</taxon>
    </lineage>
</organism>
<evidence type="ECO:0000313" key="3">
    <source>
        <dbReference type="Proteomes" id="UP000594262"/>
    </source>
</evidence>
<dbReference type="AlphaFoldDB" id="A0A7M5X5P1"/>
<feature type="region of interest" description="Disordered" evidence="1">
    <location>
        <begin position="265"/>
        <end position="292"/>
    </location>
</feature>
<name>A0A7M5X5P1_9CNID</name>
<sequence length="392" mass="44546">MDTNTSDMLLPEFNEWIDSTELLKETIAKLKAQKMNGKLFHKLVSLENMDLSYLLSKMNFTVAEILNFKILFKPTSSVVRTSVRQQTAASSRRKRSLSMTPFSRSIFESKEKIKKKCIRSECRKRWPDGEELPKFDRGKNQVALENLITNISKKEGMSEVDQNEIRVQVLDHMQYRRKETVKGKKDQSSKKAIKEIPKKLDFQLEKVAAATSETINIDCASATVNVNDADPDATVSLDEEEEEDRIGEVPQSTQVVEEGTRSFNDIFENGQDPAIENEDTEESDDGFSQESQPVTAPIDISAFSKNNFLDVVKRYVDRKTPKRGHVIKGLITSRLKMDGKMGSMTDDEVFQQFGRKLVESKRVVVFNIPIESKEDILIMPKRGISISGTESK</sequence>
<protein>
    <submittedName>
        <fullName evidence="2">Uncharacterized protein</fullName>
    </submittedName>
</protein>
<proteinExistence type="predicted"/>
<feature type="compositionally biased region" description="Acidic residues" evidence="1">
    <location>
        <begin position="275"/>
        <end position="287"/>
    </location>
</feature>
<dbReference type="Proteomes" id="UP000594262">
    <property type="component" value="Unplaced"/>
</dbReference>